<evidence type="ECO:0000259" key="2">
    <source>
        <dbReference type="Pfam" id="PF07885"/>
    </source>
</evidence>
<dbReference type="RefSeq" id="WP_068308141.1">
    <property type="nucleotide sequence ID" value="NZ_FNAK01000001.1"/>
</dbReference>
<dbReference type="Proteomes" id="UP000183685">
    <property type="component" value="Unassembled WGS sequence"/>
</dbReference>
<dbReference type="Gene3D" id="2.160.20.80">
    <property type="entry name" value="E3 ubiquitin-protein ligase SopA"/>
    <property type="match status" value="1"/>
</dbReference>
<dbReference type="SUPFAM" id="SSF141571">
    <property type="entry name" value="Pentapeptide repeat-like"/>
    <property type="match status" value="1"/>
</dbReference>
<dbReference type="AlphaFoldDB" id="A0A1G6UEU8"/>
<keyword evidence="1" id="KW-1133">Transmembrane helix</keyword>
<keyword evidence="1" id="KW-0812">Transmembrane</keyword>
<feature type="transmembrane region" description="Helical" evidence="1">
    <location>
        <begin position="271"/>
        <end position="290"/>
    </location>
</feature>
<evidence type="ECO:0000313" key="3">
    <source>
        <dbReference type="EMBL" id="SDD39823.1"/>
    </source>
</evidence>
<dbReference type="OrthoDB" id="2974133at2"/>
<feature type="domain" description="Potassium channel" evidence="2">
    <location>
        <begin position="238"/>
        <end position="326"/>
    </location>
</feature>
<dbReference type="Gene3D" id="1.10.287.70">
    <property type="match status" value="1"/>
</dbReference>
<evidence type="ECO:0000313" key="4">
    <source>
        <dbReference type="Proteomes" id="UP000183685"/>
    </source>
</evidence>
<dbReference type="STRING" id="637679.GCA_001550055_00325"/>
<feature type="transmembrane region" description="Helical" evidence="1">
    <location>
        <begin position="302"/>
        <end position="322"/>
    </location>
</feature>
<dbReference type="Pfam" id="PF07885">
    <property type="entry name" value="Ion_trans_2"/>
    <property type="match status" value="1"/>
</dbReference>
<keyword evidence="1" id="KW-0472">Membrane</keyword>
<reference evidence="3 4" key="1">
    <citation type="submission" date="2016-10" db="EMBL/GenBank/DDBJ databases">
        <authorList>
            <person name="de Groot N.N."/>
        </authorList>
    </citation>
    <scope>NUCLEOTIDE SEQUENCE [LARGE SCALE GENOMIC DNA]</scope>
    <source>
        <strain evidence="3 4">CGMCC 1.9109</strain>
    </source>
</reference>
<dbReference type="EMBL" id="FNAK01000001">
    <property type="protein sequence ID" value="SDD39823.1"/>
    <property type="molecule type" value="Genomic_DNA"/>
</dbReference>
<accession>A0A1G6UEU8</accession>
<name>A0A1G6UEU8_9PROT</name>
<evidence type="ECO:0000256" key="1">
    <source>
        <dbReference type="SAM" id="Phobius"/>
    </source>
</evidence>
<dbReference type="InterPro" id="IPR013099">
    <property type="entry name" value="K_chnl_dom"/>
</dbReference>
<sequence length="327" mass="36698">MTDKKAPCKYVSPDGHRCGEETAKDGLCFWHCPNTDKSNHDLKTRLEDHARSGGLMQGLQLKGANLKGVDLVNRGHQKGFDLSYSDLYRADLSEAHLFNLTLKHGSLMKADVSDANLHCCDFSGTNLLGIKWRGARIDGMDIGKRLMQEDLAHKAGRWQKHKTARDNFEQSEEIYRDLRKAAEQQGLFEMGGRFIQKELTMRRFQYPPLSARRLTSKFIDLFCGYGERPLNVIIFSLILIFVCAIAYFLLGTTSGGEEMGFSTSQSWATNIGHFLNSLYYSVVTFTTLGYGDITPVGASRFVAAIEAFTGSFTLALFVVVFVKKMTR</sequence>
<feature type="transmembrane region" description="Helical" evidence="1">
    <location>
        <begin position="230"/>
        <end position="250"/>
    </location>
</feature>
<keyword evidence="4" id="KW-1185">Reference proteome</keyword>
<gene>
    <name evidence="3" type="ORF">SAMN04488071_0565</name>
</gene>
<dbReference type="SUPFAM" id="SSF81324">
    <property type="entry name" value="Voltage-gated potassium channels"/>
    <property type="match status" value="1"/>
</dbReference>
<organism evidence="3 4">
    <name type="scientific">Kordiimonas lacus</name>
    <dbReference type="NCBI Taxonomy" id="637679"/>
    <lineage>
        <taxon>Bacteria</taxon>
        <taxon>Pseudomonadati</taxon>
        <taxon>Pseudomonadota</taxon>
        <taxon>Alphaproteobacteria</taxon>
        <taxon>Kordiimonadales</taxon>
        <taxon>Kordiimonadaceae</taxon>
        <taxon>Kordiimonas</taxon>
    </lineage>
</organism>
<protein>
    <submittedName>
        <fullName evidence="3">Ion channel</fullName>
    </submittedName>
</protein>
<proteinExistence type="predicted"/>